<sequence length="378" mass="40418">MKKFLVILLSLVLAATMAIGLTACEPDDGPGEPIDVAGVYTIDLSESGMPLTVYLQIKEDGAFTFAADDSFATAKSAGTVSKPDTDYLMIFSEVNGETVTTGSKTCHFTEQEDGSLKFNGEIPYGKVTFKSPMTNDDGKEVIFYAIPYTGGGTTENENTVEPGIYYGEYTTGKGEMGTVYSYYLTIREDGKFTALVTFSAMGNDCIGYDYGTYSSMGSACRMTSAVYDDKETQDDLTEALTVDEDGVYTADVRTSRMASDTVKFEVKKLTASPTEVIASYEGEHTVSMGPTMSMSFELTLDIYADGSYKFTAATDGEDPSVETGFLGIENMISRAGILLPDGMETPGDITLDAEGALHGKFSMGAGSRQDVTLTPVAA</sequence>
<reference evidence="2" key="1">
    <citation type="journal article" date="2021" name="PeerJ">
        <title>Extensive microbial diversity within the chicken gut microbiome revealed by metagenomics and culture.</title>
        <authorList>
            <person name="Gilroy R."/>
            <person name="Ravi A."/>
            <person name="Getino M."/>
            <person name="Pursley I."/>
            <person name="Horton D.L."/>
            <person name="Alikhan N.F."/>
            <person name="Baker D."/>
            <person name="Gharbi K."/>
            <person name="Hall N."/>
            <person name="Watson M."/>
            <person name="Adriaenssens E.M."/>
            <person name="Foster-Nyarko E."/>
            <person name="Jarju S."/>
            <person name="Secka A."/>
            <person name="Antonio M."/>
            <person name="Oren A."/>
            <person name="Chaudhuri R.R."/>
            <person name="La Ragione R."/>
            <person name="Hildebrand F."/>
            <person name="Pallen M.J."/>
        </authorList>
    </citation>
    <scope>NUCLEOTIDE SEQUENCE</scope>
    <source>
        <strain evidence="2">26628</strain>
    </source>
</reference>
<organism evidence="2 3">
    <name type="scientific">Candidatus Borkfalkia faecigallinarum</name>
    <dbReference type="NCBI Taxonomy" id="2838509"/>
    <lineage>
        <taxon>Bacteria</taxon>
        <taxon>Bacillati</taxon>
        <taxon>Bacillota</taxon>
        <taxon>Clostridia</taxon>
        <taxon>Christensenellales</taxon>
        <taxon>Christensenellaceae</taxon>
        <taxon>Candidatus Borkfalkia</taxon>
    </lineage>
</organism>
<evidence type="ECO:0000256" key="1">
    <source>
        <dbReference type="SAM" id="SignalP"/>
    </source>
</evidence>
<accession>A0A9D1VT34</accession>
<gene>
    <name evidence="2" type="ORF">H9737_02195</name>
</gene>
<dbReference type="AlphaFoldDB" id="A0A9D1VT34"/>
<feature type="signal peptide" evidence="1">
    <location>
        <begin position="1"/>
        <end position="23"/>
    </location>
</feature>
<evidence type="ECO:0008006" key="4">
    <source>
        <dbReference type="Google" id="ProtNLM"/>
    </source>
</evidence>
<dbReference type="EMBL" id="DXFD01000038">
    <property type="protein sequence ID" value="HIX46484.1"/>
    <property type="molecule type" value="Genomic_DNA"/>
</dbReference>
<name>A0A9D1VT34_9FIRM</name>
<evidence type="ECO:0000313" key="2">
    <source>
        <dbReference type="EMBL" id="HIX46484.1"/>
    </source>
</evidence>
<evidence type="ECO:0000313" key="3">
    <source>
        <dbReference type="Proteomes" id="UP000824249"/>
    </source>
</evidence>
<feature type="chain" id="PRO_5038701436" description="Lipocalin-like domain-containing protein" evidence="1">
    <location>
        <begin position="24"/>
        <end position="378"/>
    </location>
</feature>
<reference evidence="2" key="2">
    <citation type="submission" date="2021-04" db="EMBL/GenBank/DDBJ databases">
        <authorList>
            <person name="Gilroy R."/>
        </authorList>
    </citation>
    <scope>NUCLEOTIDE SEQUENCE</scope>
    <source>
        <strain evidence="2">26628</strain>
    </source>
</reference>
<dbReference type="Proteomes" id="UP000824249">
    <property type="component" value="Unassembled WGS sequence"/>
</dbReference>
<protein>
    <recommendedName>
        <fullName evidence="4">Lipocalin-like domain-containing protein</fullName>
    </recommendedName>
</protein>
<dbReference type="PROSITE" id="PS51257">
    <property type="entry name" value="PROKAR_LIPOPROTEIN"/>
    <property type="match status" value="1"/>
</dbReference>
<proteinExistence type="predicted"/>
<keyword evidence="1" id="KW-0732">Signal</keyword>
<comment type="caution">
    <text evidence="2">The sequence shown here is derived from an EMBL/GenBank/DDBJ whole genome shotgun (WGS) entry which is preliminary data.</text>
</comment>